<feature type="region of interest" description="Disordered" evidence="1">
    <location>
        <begin position="1"/>
        <end position="20"/>
    </location>
</feature>
<feature type="compositionally biased region" description="Polar residues" evidence="1">
    <location>
        <begin position="1"/>
        <end position="12"/>
    </location>
</feature>
<feature type="transmembrane region" description="Helical" evidence="2">
    <location>
        <begin position="132"/>
        <end position="153"/>
    </location>
</feature>
<keyword evidence="2" id="KW-0472">Membrane</keyword>
<evidence type="ECO:0000256" key="1">
    <source>
        <dbReference type="SAM" id="MobiDB-lite"/>
    </source>
</evidence>
<keyword evidence="2" id="KW-1133">Transmembrane helix</keyword>
<feature type="compositionally biased region" description="Low complexity" evidence="1">
    <location>
        <begin position="260"/>
        <end position="290"/>
    </location>
</feature>
<organism evidence="4 5">
    <name type="scientific">Halosaccharopolyspora lacisalsi</name>
    <dbReference type="NCBI Taxonomy" id="1000566"/>
    <lineage>
        <taxon>Bacteria</taxon>
        <taxon>Bacillati</taxon>
        <taxon>Actinomycetota</taxon>
        <taxon>Actinomycetes</taxon>
        <taxon>Pseudonocardiales</taxon>
        <taxon>Pseudonocardiaceae</taxon>
        <taxon>Halosaccharopolyspora</taxon>
    </lineage>
</organism>
<dbReference type="AlphaFoldDB" id="A0A839DU19"/>
<dbReference type="RefSeq" id="WP_182542221.1">
    <property type="nucleotide sequence ID" value="NZ_JACGWZ010000001.1"/>
</dbReference>
<gene>
    <name evidence="4" type="ORF">FHX42_000226</name>
</gene>
<feature type="domain" description="DUF6542" evidence="3">
    <location>
        <begin position="34"/>
        <end position="156"/>
    </location>
</feature>
<evidence type="ECO:0000259" key="3">
    <source>
        <dbReference type="Pfam" id="PF20177"/>
    </source>
</evidence>
<evidence type="ECO:0000313" key="5">
    <source>
        <dbReference type="Proteomes" id="UP000569329"/>
    </source>
</evidence>
<proteinExistence type="predicted"/>
<name>A0A839DU19_9PSEU</name>
<reference evidence="4 5" key="1">
    <citation type="submission" date="2020-07" db="EMBL/GenBank/DDBJ databases">
        <title>Sequencing the genomes of 1000 actinobacteria strains.</title>
        <authorList>
            <person name="Klenk H.-P."/>
        </authorList>
    </citation>
    <scope>NUCLEOTIDE SEQUENCE [LARGE SCALE GENOMIC DNA]</scope>
    <source>
        <strain evidence="4 5">DSM 45975</strain>
    </source>
</reference>
<evidence type="ECO:0000313" key="4">
    <source>
        <dbReference type="EMBL" id="MBA8822897.1"/>
    </source>
</evidence>
<feature type="compositionally biased region" description="Basic residues" evidence="1">
    <location>
        <begin position="347"/>
        <end position="356"/>
    </location>
</feature>
<dbReference type="InterPro" id="IPR046672">
    <property type="entry name" value="DUF6542"/>
</dbReference>
<dbReference type="Proteomes" id="UP000569329">
    <property type="component" value="Unassembled WGS sequence"/>
</dbReference>
<comment type="caution">
    <text evidence="4">The sequence shown here is derived from an EMBL/GenBank/DDBJ whole genome shotgun (WGS) entry which is preliminary data.</text>
</comment>
<keyword evidence="5" id="KW-1185">Reference proteome</keyword>
<protein>
    <recommendedName>
        <fullName evidence="3">DUF6542 domain-containing protein</fullName>
    </recommendedName>
</protein>
<dbReference type="Pfam" id="PF20177">
    <property type="entry name" value="DUF6542"/>
    <property type="match status" value="1"/>
</dbReference>
<feature type="transmembrane region" description="Helical" evidence="2">
    <location>
        <begin position="37"/>
        <end position="58"/>
    </location>
</feature>
<accession>A0A839DU19</accession>
<sequence>MTATPERPTSTAPHADSDEGATDWANRSLFDTRGIPWWWAVLLAVVPTALGTLIDVLVWSEPGLVFTCCYALGSLLAVALVRRTSLFGPMVQPPLVLAIIMPLVVLMVGANVPSNAGTTATVLAVASPLISGFPAMAITTALAIAIGLLRMFVLERYRPREPRTPVEDSDAPTKKAPRPVGQKPPEAERRPAEDKQRPAAARGEGRRRPASGPESGQRSARGARTSGRGRPAEGGEPAKPAANKKRPKPAAEQQKAKQDGAPSKRGARARGSAQGGEQQRGSQQGKQRQGGQPGRPAPGSRPRGEGKDKPQRNEQPPPGRGAGQQRQAPPGRGGKPPQRPSGDQPGRPRRPRRDNG</sequence>
<feature type="compositionally biased region" description="Basic and acidic residues" evidence="1">
    <location>
        <begin position="302"/>
        <end position="312"/>
    </location>
</feature>
<keyword evidence="2" id="KW-0812">Transmembrane</keyword>
<feature type="transmembrane region" description="Helical" evidence="2">
    <location>
        <begin position="93"/>
        <end position="112"/>
    </location>
</feature>
<evidence type="ECO:0000256" key="2">
    <source>
        <dbReference type="SAM" id="Phobius"/>
    </source>
</evidence>
<feature type="compositionally biased region" description="Basic and acidic residues" evidence="1">
    <location>
        <begin position="185"/>
        <end position="207"/>
    </location>
</feature>
<dbReference type="EMBL" id="JACGWZ010000001">
    <property type="protein sequence ID" value="MBA8822897.1"/>
    <property type="molecule type" value="Genomic_DNA"/>
</dbReference>
<feature type="transmembrane region" description="Helical" evidence="2">
    <location>
        <begin position="64"/>
        <end position="81"/>
    </location>
</feature>
<feature type="compositionally biased region" description="Low complexity" evidence="1">
    <location>
        <begin position="210"/>
        <end position="241"/>
    </location>
</feature>
<feature type="region of interest" description="Disordered" evidence="1">
    <location>
        <begin position="161"/>
        <end position="356"/>
    </location>
</feature>